<dbReference type="InterPro" id="IPR021109">
    <property type="entry name" value="Peptidase_aspartic_dom_sf"/>
</dbReference>
<sequence length="108" mass="12445">LRLEVELIGRNRRAVTKALLDSGATRNLINMTLVKKHQITTHELVTPIPVRNVDNTENKGGEIKNNRFYVTDIGDDNIILGTDWLHKHNPEVKWQDYNLKFTHCPNTC</sequence>
<dbReference type="InParanoid" id="A0A067PT97"/>
<keyword evidence="2" id="KW-1185">Reference proteome</keyword>
<dbReference type="HOGENOM" id="CLU_000384_32_0_1"/>
<name>A0A067PT97_9AGAM</name>
<dbReference type="AlphaFoldDB" id="A0A067PT97"/>
<gene>
    <name evidence="1" type="ORF">JAAARDRAFT_84973</name>
</gene>
<evidence type="ECO:0000313" key="2">
    <source>
        <dbReference type="Proteomes" id="UP000027265"/>
    </source>
</evidence>
<organism evidence="1 2">
    <name type="scientific">Jaapia argillacea MUCL 33604</name>
    <dbReference type="NCBI Taxonomy" id="933084"/>
    <lineage>
        <taxon>Eukaryota</taxon>
        <taxon>Fungi</taxon>
        <taxon>Dikarya</taxon>
        <taxon>Basidiomycota</taxon>
        <taxon>Agaricomycotina</taxon>
        <taxon>Agaricomycetes</taxon>
        <taxon>Agaricomycetidae</taxon>
        <taxon>Jaapiales</taxon>
        <taxon>Jaapiaceae</taxon>
        <taxon>Jaapia</taxon>
    </lineage>
</organism>
<protein>
    <recommendedName>
        <fullName evidence="3">Peptidase A2 domain-containing protein</fullName>
    </recommendedName>
</protein>
<feature type="non-terminal residue" evidence="1">
    <location>
        <position position="108"/>
    </location>
</feature>
<dbReference type="Gene3D" id="2.40.70.10">
    <property type="entry name" value="Acid Proteases"/>
    <property type="match status" value="1"/>
</dbReference>
<dbReference type="CDD" id="cd00303">
    <property type="entry name" value="retropepsin_like"/>
    <property type="match status" value="1"/>
</dbReference>
<dbReference type="OrthoDB" id="128646at2759"/>
<reference evidence="2" key="1">
    <citation type="journal article" date="2014" name="Proc. Natl. Acad. Sci. U.S.A.">
        <title>Extensive sampling of basidiomycete genomes demonstrates inadequacy of the white-rot/brown-rot paradigm for wood decay fungi.</title>
        <authorList>
            <person name="Riley R."/>
            <person name="Salamov A.A."/>
            <person name="Brown D.W."/>
            <person name="Nagy L.G."/>
            <person name="Floudas D."/>
            <person name="Held B.W."/>
            <person name="Levasseur A."/>
            <person name="Lombard V."/>
            <person name="Morin E."/>
            <person name="Otillar R."/>
            <person name="Lindquist E.A."/>
            <person name="Sun H."/>
            <person name="LaButti K.M."/>
            <person name="Schmutz J."/>
            <person name="Jabbour D."/>
            <person name="Luo H."/>
            <person name="Baker S.E."/>
            <person name="Pisabarro A.G."/>
            <person name="Walton J.D."/>
            <person name="Blanchette R.A."/>
            <person name="Henrissat B."/>
            <person name="Martin F."/>
            <person name="Cullen D."/>
            <person name="Hibbett D.S."/>
            <person name="Grigoriev I.V."/>
        </authorList>
    </citation>
    <scope>NUCLEOTIDE SEQUENCE [LARGE SCALE GENOMIC DNA]</scope>
    <source>
        <strain evidence="2">MUCL 33604</strain>
    </source>
</reference>
<dbReference type="EMBL" id="KL197718">
    <property type="protein sequence ID" value="KDQ58043.1"/>
    <property type="molecule type" value="Genomic_DNA"/>
</dbReference>
<dbReference type="Pfam" id="PF08284">
    <property type="entry name" value="RVP_2"/>
    <property type="match status" value="1"/>
</dbReference>
<dbReference type="SUPFAM" id="SSF50630">
    <property type="entry name" value="Acid proteases"/>
    <property type="match status" value="1"/>
</dbReference>
<dbReference type="STRING" id="933084.A0A067PT97"/>
<accession>A0A067PT97</accession>
<feature type="non-terminal residue" evidence="1">
    <location>
        <position position="1"/>
    </location>
</feature>
<evidence type="ECO:0008006" key="3">
    <source>
        <dbReference type="Google" id="ProtNLM"/>
    </source>
</evidence>
<dbReference type="Proteomes" id="UP000027265">
    <property type="component" value="Unassembled WGS sequence"/>
</dbReference>
<proteinExistence type="predicted"/>
<evidence type="ECO:0000313" key="1">
    <source>
        <dbReference type="EMBL" id="KDQ58043.1"/>
    </source>
</evidence>